<dbReference type="InterPro" id="IPR005119">
    <property type="entry name" value="LysR_subst-bd"/>
</dbReference>
<protein>
    <submittedName>
        <fullName evidence="6">LysR family transcriptional regulator</fullName>
    </submittedName>
</protein>
<evidence type="ECO:0000313" key="6">
    <source>
        <dbReference type="EMBL" id="MBW6398132.1"/>
    </source>
</evidence>
<dbReference type="Pfam" id="PF03466">
    <property type="entry name" value="LysR_substrate"/>
    <property type="match status" value="1"/>
</dbReference>
<organism evidence="6 7">
    <name type="scientific">Roseomonas alba</name>
    <dbReference type="NCBI Taxonomy" id="2846776"/>
    <lineage>
        <taxon>Bacteria</taxon>
        <taxon>Pseudomonadati</taxon>
        <taxon>Pseudomonadota</taxon>
        <taxon>Alphaproteobacteria</taxon>
        <taxon>Acetobacterales</taxon>
        <taxon>Roseomonadaceae</taxon>
        <taxon>Roseomonas</taxon>
    </lineage>
</organism>
<keyword evidence="7" id="KW-1185">Reference proteome</keyword>
<evidence type="ECO:0000256" key="1">
    <source>
        <dbReference type="ARBA" id="ARBA00009437"/>
    </source>
</evidence>
<keyword evidence="3" id="KW-0238">DNA-binding</keyword>
<feature type="domain" description="HTH lysR-type" evidence="5">
    <location>
        <begin position="12"/>
        <end position="64"/>
    </location>
</feature>
<dbReference type="InterPro" id="IPR058163">
    <property type="entry name" value="LysR-type_TF_proteobact-type"/>
</dbReference>
<comment type="caution">
    <text evidence="6">The sequence shown here is derived from an EMBL/GenBank/DDBJ whole genome shotgun (WGS) entry which is preliminary data.</text>
</comment>
<dbReference type="SUPFAM" id="SSF46785">
    <property type="entry name" value="Winged helix' DNA-binding domain"/>
    <property type="match status" value="1"/>
</dbReference>
<dbReference type="EMBL" id="JAHYBZ010000003">
    <property type="protein sequence ID" value="MBW6398132.1"/>
    <property type="molecule type" value="Genomic_DNA"/>
</dbReference>
<evidence type="ECO:0000256" key="2">
    <source>
        <dbReference type="ARBA" id="ARBA00023015"/>
    </source>
</evidence>
<dbReference type="Proteomes" id="UP001196565">
    <property type="component" value="Unassembled WGS sequence"/>
</dbReference>
<keyword evidence="2" id="KW-0805">Transcription regulation</keyword>
<gene>
    <name evidence="6" type="ORF">KPL78_09760</name>
</gene>
<dbReference type="PANTHER" id="PTHR30537">
    <property type="entry name" value="HTH-TYPE TRANSCRIPTIONAL REGULATOR"/>
    <property type="match status" value="1"/>
</dbReference>
<dbReference type="SUPFAM" id="SSF53850">
    <property type="entry name" value="Periplasmic binding protein-like II"/>
    <property type="match status" value="1"/>
</dbReference>
<dbReference type="InterPro" id="IPR036390">
    <property type="entry name" value="WH_DNA-bd_sf"/>
</dbReference>
<comment type="similarity">
    <text evidence="1">Belongs to the LysR transcriptional regulatory family.</text>
</comment>
<name>A0ABS7A8Q0_9PROT</name>
<reference evidence="6 7" key="1">
    <citation type="submission" date="2021-07" db="EMBL/GenBank/DDBJ databases">
        <authorList>
            <person name="So Y."/>
        </authorList>
    </citation>
    <scope>NUCLEOTIDE SEQUENCE [LARGE SCALE GENOMIC DNA]</scope>
    <source>
        <strain evidence="6 7">HJA6</strain>
    </source>
</reference>
<evidence type="ECO:0000259" key="5">
    <source>
        <dbReference type="PROSITE" id="PS50931"/>
    </source>
</evidence>
<dbReference type="PANTHER" id="PTHR30537:SF71">
    <property type="entry name" value="TRANSCRIPTIONAL REGULATORY PROTEIN"/>
    <property type="match status" value="1"/>
</dbReference>
<evidence type="ECO:0000256" key="4">
    <source>
        <dbReference type="ARBA" id="ARBA00023163"/>
    </source>
</evidence>
<dbReference type="Pfam" id="PF00126">
    <property type="entry name" value="HTH_1"/>
    <property type="match status" value="1"/>
</dbReference>
<dbReference type="InterPro" id="IPR036388">
    <property type="entry name" value="WH-like_DNA-bd_sf"/>
</dbReference>
<dbReference type="Gene3D" id="1.10.10.10">
    <property type="entry name" value="Winged helix-like DNA-binding domain superfamily/Winged helix DNA-binding domain"/>
    <property type="match status" value="1"/>
</dbReference>
<dbReference type="RefSeq" id="WP_219762749.1">
    <property type="nucleotide sequence ID" value="NZ_JAHYBZ010000003.1"/>
</dbReference>
<sequence>MPRAETNRSAEMEVFVRVVALKGFSAAARSLRMTPSAVSKLIARLEARLGTRLVNRSTRGLQLTPEGHAFHERCLRILADIEEAEREAAAGTAPRGRIRVNASVPFGRIYLLPLVPDFLARHPEVTLDIVLSDQVVDLMEQRADVAIRVGPLHGSALMARKLGESGMAVVAAPSYLARRGIPRTVADLATHNLIGFNFARTFEEWPFRAGAGIVTVPATGTIQAGDGEISRELAVAGVGLARHALFHVGADIAAGRLVRVLEDLNPGDTEAVHAVYLGQGGHLPSRIRAFIDYLAQQVRLRGA</sequence>
<dbReference type="PROSITE" id="PS50931">
    <property type="entry name" value="HTH_LYSR"/>
    <property type="match status" value="1"/>
</dbReference>
<evidence type="ECO:0000256" key="3">
    <source>
        <dbReference type="ARBA" id="ARBA00023125"/>
    </source>
</evidence>
<proteinExistence type="inferred from homology"/>
<dbReference type="InterPro" id="IPR000847">
    <property type="entry name" value="LysR_HTH_N"/>
</dbReference>
<dbReference type="Gene3D" id="3.40.190.290">
    <property type="match status" value="1"/>
</dbReference>
<keyword evidence="4" id="KW-0804">Transcription</keyword>
<evidence type="ECO:0000313" key="7">
    <source>
        <dbReference type="Proteomes" id="UP001196565"/>
    </source>
</evidence>
<accession>A0ABS7A8Q0</accession>